<evidence type="ECO:0000313" key="4">
    <source>
        <dbReference type="EMBL" id="KAF7265078.1"/>
    </source>
</evidence>
<dbReference type="SUPFAM" id="SSF51197">
    <property type="entry name" value="Clavaminate synthase-like"/>
    <property type="match status" value="1"/>
</dbReference>
<dbReference type="PROSITE" id="PS51471">
    <property type="entry name" value="FE2OG_OXY"/>
    <property type="match status" value="1"/>
</dbReference>
<organism evidence="4 5">
    <name type="scientific">Rhynchophorus ferrugineus</name>
    <name type="common">Red palm weevil</name>
    <name type="synonym">Curculio ferrugineus</name>
    <dbReference type="NCBI Taxonomy" id="354439"/>
    <lineage>
        <taxon>Eukaryota</taxon>
        <taxon>Metazoa</taxon>
        <taxon>Ecdysozoa</taxon>
        <taxon>Arthropoda</taxon>
        <taxon>Hexapoda</taxon>
        <taxon>Insecta</taxon>
        <taxon>Pterygota</taxon>
        <taxon>Neoptera</taxon>
        <taxon>Endopterygota</taxon>
        <taxon>Coleoptera</taxon>
        <taxon>Polyphaga</taxon>
        <taxon>Cucujiformia</taxon>
        <taxon>Curculionidae</taxon>
        <taxon>Dryophthorinae</taxon>
        <taxon>Rhynchophorus</taxon>
    </lineage>
</organism>
<dbReference type="InterPro" id="IPR005123">
    <property type="entry name" value="Oxoglu/Fe-dep_dioxygenase_dom"/>
</dbReference>
<name>A0A834LZK8_RHYFE</name>
<dbReference type="Gene3D" id="2.60.120.590">
    <property type="entry name" value="Alpha-ketoglutarate-dependent dioxygenase AlkB-like"/>
    <property type="match status" value="1"/>
</dbReference>
<proteinExistence type="inferred from homology"/>
<comment type="cofactor">
    <cofactor evidence="1">
        <name>Fe(2+)</name>
        <dbReference type="ChEBI" id="CHEBI:29033"/>
    </cofactor>
</comment>
<dbReference type="GO" id="GO:0070988">
    <property type="term" value="P:demethylation"/>
    <property type="evidence" value="ECO:0007669"/>
    <property type="project" value="InterPro"/>
</dbReference>
<dbReference type="Proteomes" id="UP000625711">
    <property type="component" value="Unassembled WGS sequence"/>
</dbReference>
<comment type="similarity">
    <text evidence="2">Belongs to the iron/ascorbate-dependent oxidoreductase family.</text>
</comment>
<dbReference type="AlphaFoldDB" id="A0A834LZK8"/>
<evidence type="ECO:0000313" key="5">
    <source>
        <dbReference type="Proteomes" id="UP000625711"/>
    </source>
</evidence>
<feature type="domain" description="Fe2OG dioxygenase" evidence="3">
    <location>
        <begin position="149"/>
        <end position="285"/>
    </location>
</feature>
<dbReference type="EMBL" id="JAACXV010014961">
    <property type="protein sequence ID" value="KAF7265078.1"/>
    <property type="molecule type" value="Genomic_DNA"/>
</dbReference>
<keyword evidence="5" id="KW-1185">Reference proteome</keyword>
<dbReference type="GO" id="GO:0032451">
    <property type="term" value="F:demethylase activity"/>
    <property type="evidence" value="ECO:0007669"/>
    <property type="project" value="TreeGrafter"/>
</dbReference>
<protein>
    <recommendedName>
        <fullName evidence="3">Fe2OG dioxygenase domain-containing protein</fullName>
    </recommendedName>
</protein>
<gene>
    <name evidence="4" type="ORF">GWI33_021536</name>
</gene>
<dbReference type="InterPro" id="IPR037151">
    <property type="entry name" value="AlkB-like_sf"/>
</dbReference>
<dbReference type="GO" id="GO:0016491">
    <property type="term" value="F:oxidoreductase activity"/>
    <property type="evidence" value="ECO:0007669"/>
    <property type="project" value="UniProtKB-KW"/>
</dbReference>
<dbReference type="OrthoDB" id="442860at2759"/>
<accession>A0A834LZK8</accession>
<evidence type="ECO:0000256" key="1">
    <source>
        <dbReference type="ARBA" id="ARBA00001954"/>
    </source>
</evidence>
<dbReference type="PANTHER" id="PTHR12463:SF0">
    <property type="entry name" value="ALPHA-KETOGLUTARATE-DEPENDENT DIOXYGENASE ALKB HOMOLOG 4"/>
    <property type="match status" value="1"/>
</dbReference>
<keyword evidence="2" id="KW-0408">Iron</keyword>
<keyword evidence="2" id="KW-0479">Metal-binding</keyword>
<dbReference type="PANTHER" id="PTHR12463">
    <property type="entry name" value="OXYGENASE-RELATED"/>
    <property type="match status" value="1"/>
</dbReference>
<keyword evidence="2" id="KW-0560">Oxidoreductase</keyword>
<reference evidence="4" key="1">
    <citation type="submission" date="2020-08" db="EMBL/GenBank/DDBJ databases">
        <title>Genome sequencing and assembly of the red palm weevil Rhynchophorus ferrugineus.</title>
        <authorList>
            <person name="Dias G.B."/>
            <person name="Bergman C.M."/>
            <person name="Manee M."/>
        </authorList>
    </citation>
    <scope>NUCLEOTIDE SEQUENCE</scope>
    <source>
        <strain evidence="4">AA-2017</strain>
        <tissue evidence="4">Whole larva</tissue>
    </source>
</reference>
<dbReference type="InterPro" id="IPR032857">
    <property type="entry name" value="ALKBH4"/>
</dbReference>
<sequence>MDKPRPCGCKGRRTCLICEADFQILQDVYVLDPNASTYVFCPYCNLCFPGWDMNLYKKHPNHEGQPIKCPGVYVHLEFLSNEEHDDLIESIDRIPWDLSQSGRRKQNYGPKCNFRKRKLRMGNFSGFPFCTKFIQDKFLSVPIMEGFQTIEQCSLEYDPKKGASIDPHVDDCWIWGERVVTVNLLSDSVLTLTFNQKPDKYNIDLVSTYRRILDHNGKFIINTDNWDSFHVDFIKPETVYPIIRVPMPRNSLIVMYGNARYNYEHRVLREDITERRVCLAYREFTPPYLEGGEFYEEGKPVIQKAKHFFETDCEYPST</sequence>
<comment type="caution">
    <text evidence="4">The sequence shown here is derived from an EMBL/GenBank/DDBJ whole genome shotgun (WGS) entry which is preliminary data.</text>
</comment>
<evidence type="ECO:0000256" key="2">
    <source>
        <dbReference type="RuleBase" id="RU003682"/>
    </source>
</evidence>
<dbReference type="GO" id="GO:0046872">
    <property type="term" value="F:metal ion binding"/>
    <property type="evidence" value="ECO:0007669"/>
    <property type="project" value="UniProtKB-KW"/>
</dbReference>
<evidence type="ECO:0000259" key="3">
    <source>
        <dbReference type="PROSITE" id="PS51471"/>
    </source>
</evidence>